<dbReference type="EMBL" id="BAABEO010000020">
    <property type="protein sequence ID" value="GAA3691665.1"/>
    <property type="molecule type" value="Genomic_DNA"/>
</dbReference>
<dbReference type="PROSITE" id="PS00600">
    <property type="entry name" value="AA_TRANSFER_CLASS_3"/>
    <property type="match status" value="1"/>
</dbReference>
<evidence type="ECO:0000313" key="4">
    <source>
        <dbReference type="EMBL" id="GAA3691665.1"/>
    </source>
</evidence>
<reference evidence="5" key="1">
    <citation type="journal article" date="2019" name="Int. J. Syst. Evol. Microbiol.">
        <title>The Global Catalogue of Microorganisms (GCM) 10K type strain sequencing project: providing services to taxonomists for standard genome sequencing and annotation.</title>
        <authorList>
            <consortium name="The Broad Institute Genomics Platform"/>
            <consortium name="The Broad Institute Genome Sequencing Center for Infectious Disease"/>
            <person name="Wu L."/>
            <person name="Ma J."/>
        </authorList>
    </citation>
    <scope>NUCLEOTIDE SEQUENCE [LARGE SCALE GENOMIC DNA]</scope>
    <source>
        <strain evidence="5">JCM 30742</strain>
    </source>
</reference>
<dbReference type="PANTHER" id="PTHR45688:SF13">
    <property type="entry name" value="ALANINE--GLYOXYLATE AMINOTRANSFERASE 2-LIKE"/>
    <property type="match status" value="1"/>
</dbReference>
<dbReference type="InterPro" id="IPR005814">
    <property type="entry name" value="Aminotrans_3"/>
</dbReference>
<comment type="similarity">
    <text evidence="1 3">Belongs to the class-III pyridoxal-phosphate-dependent aminotransferase family.</text>
</comment>
<dbReference type="InterPro" id="IPR015422">
    <property type="entry name" value="PyrdxlP-dep_Trfase_small"/>
</dbReference>
<name>A0ABP7CMZ4_9MICC</name>
<organism evidence="4 5">
    <name type="scientific">Arthrobacter ginkgonis</name>
    <dbReference type="NCBI Taxonomy" id="1630594"/>
    <lineage>
        <taxon>Bacteria</taxon>
        <taxon>Bacillati</taxon>
        <taxon>Actinomycetota</taxon>
        <taxon>Actinomycetes</taxon>
        <taxon>Micrococcales</taxon>
        <taxon>Micrococcaceae</taxon>
        <taxon>Arthrobacter</taxon>
    </lineage>
</organism>
<accession>A0ABP7CMZ4</accession>
<keyword evidence="4" id="KW-0032">Aminotransferase</keyword>
<dbReference type="InterPro" id="IPR049704">
    <property type="entry name" value="Aminotrans_3_PPA_site"/>
</dbReference>
<keyword evidence="4" id="KW-0808">Transferase</keyword>
<gene>
    <name evidence="4" type="ORF">GCM10023081_31440</name>
</gene>
<evidence type="ECO:0000313" key="5">
    <source>
        <dbReference type="Proteomes" id="UP001500752"/>
    </source>
</evidence>
<dbReference type="PANTHER" id="PTHR45688">
    <property type="match status" value="1"/>
</dbReference>
<evidence type="ECO:0000256" key="2">
    <source>
        <dbReference type="ARBA" id="ARBA00022898"/>
    </source>
</evidence>
<evidence type="ECO:0000256" key="3">
    <source>
        <dbReference type="RuleBase" id="RU003560"/>
    </source>
</evidence>
<dbReference type="Proteomes" id="UP001500752">
    <property type="component" value="Unassembled WGS sequence"/>
</dbReference>
<comment type="caution">
    <text evidence="4">The sequence shown here is derived from an EMBL/GenBank/DDBJ whole genome shotgun (WGS) entry which is preliminary data.</text>
</comment>
<dbReference type="InterPro" id="IPR015424">
    <property type="entry name" value="PyrdxlP-dep_Trfase"/>
</dbReference>
<dbReference type="Gene3D" id="3.40.640.10">
    <property type="entry name" value="Type I PLP-dependent aspartate aminotransferase-like (Major domain)"/>
    <property type="match status" value="1"/>
</dbReference>
<dbReference type="InterPro" id="IPR015421">
    <property type="entry name" value="PyrdxlP-dep_Trfase_major"/>
</dbReference>
<dbReference type="SUPFAM" id="SSF53383">
    <property type="entry name" value="PLP-dependent transferases"/>
    <property type="match status" value="1"/>
</dbReference>
<protein>
    <submittedName>
        <fullName evidence="4">Aspartate aminotransferase family protein</fullName>
    </submittedName>
</protein>
<keyword evidence="5" id="KW-1185">Reference proteome</keyword>
<dbReference type="GO" id="GO:0008483">
    <property type="term" value="F:transaminase activity"/>
    <property type="evidence" value="ECO:0007669"/>
    <property type="project" value="UniProtKB-KW"/>
</dbReference>
<dbReference type="CDD" id="cd00610">
    <property type="entry name" value="OAT_like"/>
    <property type="match status" value="1"/>
</dbReference>
<dbReference type="Gene3D" id="3.90.1150.10">
    <property type="entry name" value="Aspartate Aminotransferase, domain 1"/>
    <property type="match status" value="1"/>
</dbReference>
<keyword evidence="2 3" id="KW-0663">Pyridoxal phosphate</keyword>
<sequence length="437" mass="47390">MANGFDPSTLDSLAPEMRAMVQRRNSVLAPSYRLFYNEPVEFVRGSGVRLFDSHGRSYLDAYNNVPAVGHANPRVAQAVCEQMSRLNTHTRYVTLPVIEYSERLVSLFPEELGQVIYACTGSEAVDLALRIAKYETGRQGVIVTRHAYHGTTTEAAAISPSLGPHRPTVRWVRYVDAPNPSVEGADAGTLFAARVRQAIAELEADGTGFAAFIADSIFSSDGLQADPAGFLKPVVDAVHAAGGLYLADEVQPGFGRTGDAWWGFVRHGILPDLVILGKPMGNGMPISGVVGRPKVLERFGNDMRYFNTFGGNSVCIAAANAVLDVIEDDHLLDDIARIGRLLGEGLRNIARDYPVLSEVRGAGLFYGVDVTAAPESQEADQDGAERIVNALRERRVLISSSGPEGNVLKIRPPLVFSDADLEEFLDNFRAVMEDLSK</sequence>
<evidence type="ECO:0000256" key="1">
    <source>
        <dbReference type="ARBA" id="ARBA00008954"/>
    </source>
</evidence>
<dbReference type="PIRSF" id="PIRSF000521">
    <property type="entry name" value="Transaminase_4ab_Lys_Orn"/>
    <property type="match status" value="1"/>
</dbReference>
<dbReference type="Pfam" id="PF00202">
    <property type="entry name" value="Aminotran_3"/>
    <property type="match status" value="1"/>
</dbReference>
<proteinExistence type="inferred from homology"/>